<gene>
    <name evidence="2" type="ORF">S12H4_00964</name>
</gene>
<dbReference type="InterPro" id="IPR025714">
    <property type="entry name" value="Methyltranfer_dom"/>
</dbReference>
<accession>X1PVU5</accession>
<dbReference type="InterPro" id="IPR029063">
    <property type="entry name" value="SAM-dependent_MTases_sf"/>
</dbReference>
<feature type="domain" description="Methyltransferase" evidence="1">
    <location>
        <begin position="24"/>
        <end position="133"/>
    </location>
</feature>
<sequence>MIDNPFRRRLIQKPELIAERMQLKPGMTVVEIGPGKGSYTKTVAEKVQPNGKVFTIDIQESIINRLKKKIKKENIQNIIPKIDDAHNLSFEDESVDRIFAITCLPEIPDPIRVLKEFKRILKPGGIISLSELFLDPDYPLRRTEKKWAKEAGLDFCEGFGNWFVYQLNFIKNKPSY</sequence>
<comment type="caution">
    <text evidence="2">The sequence shown here is derived from an EMBL/GenBank/DDBJ whole genome shotgun (WGS) entry which is preliminary data.</text>
</comment>
<proteinExistence type="predicted"/>
<protein>
    <recommendedName>
        <fullName evidence="1">Methyltransferase domain-containing protein</fullName>
    </recommendedName>
</protein>
<organism evidence="2">
    <name type="scientific">marine sediment metagenome</name>
    <dbReference type="NCBI Taxonomy" id="412755"/>
    <lineage>
        <taxon>unclassified sequences</taxon>
        <taxon>metagenomes</taxon>
        <taxon>ecological metagenomes</taxon>
    </lineage>
</organism>
<evidence type="ECO:0000313" key="2">
    <source>
        <dbReference type="EMBL" id="GAI60417.1"/>
    </source>
</evidence>
<dbReference type="Pfam" id="PF13847">
    <property type="entry name" value="Methyltransf_31"/>
    <property type="match status" value="1"/>
</dbReference>
<dbReference type="PANTHER" id="PTHR44068">
    <property type="entry name" value="ZGC:194242"/>
    <property type="match status" value="1"/>
</dbReference>
<dbReference type="AlphaFoldDB" id="X1PVU5"/>
<dbReference type="Gene3D" id="3.40.50.150">
    <property type="entry name" value="Vaccinia Virus protein VP39"/>
    <property type="match status" value="1"/>
</dbReference>
<reference evidence="2" key="1">
    <citation type="journal article" date="2014" name="Front. Microbiol.">
        <title>High frequency of phylogenetically diverse reductive dehalogenase-homologous genes in deep subseafloor sedimentary metagenomes.</title>
        <authorList>
            <person name="Kawai M."/>
            <person name="Futagami T."/>
            <person name="Toyoda A."/>
            <person name="Takaki Y."/>
            <person name="Nishi S."/>
            <person name="Hori S."/>
            <person name="Arai W."/>
            <person name="Tsubouchi T."/>
            <person name="Morono Y."/>
            <person name="Uchiyama I."/>
            <person name="Ito T."/>
            <person name="Fujiyama A."/>
            <person name="Inagaki F."/>
            <person name="Takami H."/>
        </authorList>
    </citation>
    <scope>NUCLEOTIDE SEQUENCE</scope>
    <source>
        <strain evidence="2">Expedition CK06-06</strain>
    </source>
</reference>
<evidence type="ECO:0000259" key="1">
    <source>
        <dbReference type="Pfam" id="PF13847"/>
    </source>
</evidence>
<name>X1PVU5_9ZZZZ</name>
<dbReference type="PANTHER" id="PTHR44068:SF11">
    <property type="entry name" value="GERANYL DIPHOSPHATE 2-C-METHYLTRANSFERASE"/>
    <property type="match status" value="1"/>
</dbReference>
<dbReference type="EMBL" id="BARW01000162">
    <property type="protein sequence ID" value="GAI60417.1"/>
    <property type="molecule type" value="Genomic_DNA"/>
</dbReference>
<dbReference type="InterPro" id="IPR050447">
    <property type="entry name" value="Erg6_SMT_methyltransf"/>
</dbReference>
<dbReference type="SUPFAM" id="SSF53335">
    <property type="entry name" value="S-adenosyl-L-methionine-dependent methyltransferases"/>
    <property type="match status" value="1"/>
</dbReference>
<dbReference type="CDD" id="cd02440">
    <property type="entry name" value="AdoMet_MTases"/>
    <property type="match status" value="1"/>
</dbReference>